<keyword evidence="3" id="KW-1185">Reference proteome</keyword>
<protein>
    <submittedName>
        <fullName evidence="2">Uncharacterized protein</fullName>
    </submittedName>
</protein>
<dbReference type="Proteomes" id="UP000324222">
    <property type="component" value="Unassembled WGS sequence"/>
</dbReference>
<dbReference type="EMBL" id="VSRR010004854">
    <property type="protein sequence ID" value="MPC40907.1"/>
    <property type="molecule type" value="Genomic_DNA"/>
</dbReference>
<organism evidence="2 3">
    <name type="scientific">Portunus trituberculatus</name>
    <name type="common">Swimming crab</name>
    <name type="synonym">Neptunus trituberculatus</name>
    <dbReference type="NCBI Taxonomy" id="210409"/>
    <lineage>
        <taxon>Eukaryota</taxon>
        <taxon>Metazoa</taxon>
        <taxon>Ecdysozoa</taxon>
        <taxon>Arthropoda</taxon>
        <taxon>Crustacea</taxon>
        <taxon>Multicrustacea</taxon>
        <taxon>Malacostraca</taxon>
        <taxon>Eumalacostraca</taxon>
        <taxon>Eucarida</taxon>
        <taxon>Decapoda</taxon>
        <taxon>Pleocyemata</taxon>
        <taxon>Brachyura</taxon>
        <taxon>Eubrachyura</taxon>
        <taxon>Portunoidea</taxon>
        <taxon>Portunidae</taxon>
        <taxon>Portuninae</taxon>
        <taxon>Portunus</taxon>
    </lineage>
</organism>
<feature type="region of interest" description="Disordered" evidence="1">
    <location>
        <begin position="105"/>
        <end position="124"/>
    </location>
</feature>
<reference evidence="2 3" key="1">
    <citation type="submission" date="2019-05" db="EMBL/GenBank/DDBJ databases">
        <title>Another draft genome of Portunus trituberculatus and its Hox gene families provides insights of decapod evolution.</title>
        <authorList>
            <person name="Jeong J.-H."/>
            <person name="Song I."/>
            <person name="Kim S."/>
            <person name="Choi T."/>
            <person name="Kim D."/>
            <person name="Ryu S."/>
            <person name="Kim W."/>
        </authorList>
    </citation>
    <scope>NUCLEOTIDE SEQUENCE [LARGE SCALE GENOMIC DNA]</scope>
    <source>
        <tissue evidence="2">Muscle</tissue>
    </source>
</reference>
<sequence>MRGLHPQALPQQHSKGQSYVAQGHVAVWQGREGEPPQTGLGQLCQAGVEMLMAGRLAEAKQGSRTRTGRHLPKHCVAELGRAEKPLWRGRQLCWGSVAPGRAWAKQGSGAERRCGRPDSCNTAG</sequence>
<name>A0A5B7F5W8_PORTR</name>
<gene>
    <name evidence="2" type="ORF">E2C01_034480</name>
</gene>
<evidence type="ECO:0000313" key="3">
    <source>
        <dbReference type="Proteomes" id="UP000324222"/>
    </source>
</evidence>
<dbReference type="AlphaFoldDB" id="A0A5B7F5W8"/>
<accession>A0A5B7F5W8</accession>
<evidence type="ECO:0000313" key="2">
    <source>
        <dbReference type="EMBL" id="MPC40907.1"/>
    </source>
</evidence>
<comment type="caution">
    <text evidence="2">The sequence shown here is derived from an EMBL/GenBank/DDBJ whole genome shotgun (WGS) entry which is preliminary data.</text>
</comment>
<proteinExistence type="predicted"/>
<evidence type="ECO:0000256" key="1">
    <source>
        <dbReference type="SAM" id="MobiDB-lite"/>
    </source>
</evidence>